<keyword evidence="3" id="KW-0732">Signal</keyword>
<proteinExistence type="inferred from homology"/>
<evidence type="ECO:0000259" key="4">
    <source>
        <dbReference type="Pfam" id="PF13407"/>
    </source>
</evidence>
<protein>
    <submittedName>
        <fullName evidence="5">Sugar ABC transporter substrate-binding protein</fullName>
    </submittedName>
</protein>
<evidence type="ECO:0000313" key="5">
    <source>
        <dbReference type="EMBL" id="MFC1853478.1"/>
    </source>
</evidence>
<evidence type="ECO:0000256" key="3">
    <source>
        <dbReference type="ARBA" id="ARBA00022729"/>
    </source>
</evidence>
<comment type="similarity">
    <text evidence="2">Belongs to the bacterial solute-binding protein 2 family.</text>
</comment>
<gene>
    <name evidence="5" type="ORF">ACFL27_25080</name>
</gene>
<evidence type="ECO:0000256" key="1">
    <source>
        <dbReference type="ARBA" id="ARBA00004196"/>
    </source>
</evidence>
<feature type="domain" description="Periplasmic binding protein" evidence="4">
    <location>
        <begin position="6"/>
        <end position="268"/>
    </location>
</feature>
<dbReference type="PANTHER" id="PTHR46847">
    <property type="entry name" value="D-ALLOSE-BINDING PERIPLASMIC PROTEIN-RELATED"/>
    <property type="match status" value="1"/>
</dbReference>
<dbReference type="Proteomes" id="UP001594351">
    <property type="component" value="Unassembled WGS sequence"/>
</dbReference>
<dbReference type="InterPro" id="IPR028082">
    <property type="entry name" value="Peripla_BP_I"/>
</dbReference>
<dbReference type="SUPFAM" id="SSF53822">
    <property type="entry name" value="Periplasmic binding protein-like I"/>
    <property type="match status" value="1"/>
</dbReference>
<dbReference type="Gene3D" id="3.40.50.2300">
    <property type="match status" value="2"/>
</dbReference>
<dbReference type="InterPro" id="IPR025997">
    <property type="entry name" value="SBP_2_dom"/>
</dbReference>
<feature type="non-terminal residue" evidence="5">
    <location>
        <position position="1"/>
    </location>
</feature>
<comment type="caution">
    <text evidence="5">The sequence shown here is derived from an EMBL/GenBank/DDBJ whole genome shotgun (WGS) entry which is preliminary data.</text>
</comment>
<keyword evidence="6" id="KW-1185">Reference proteome</keyword>
<evidence type="ECO:0000256" key="2">
    <source>
        <dbReference type="ARBA" id="ARBA00007639"/>
    </source>
</evidence>
<dbReference type="PANTHER" id="PTHR46847:SF1">
    <property type="entry name" value="D-ALLOSE-BINDING PERIPLASMIC PROTEIN-RELATED"/>
    <property type="match status" value="1"/>
</dbReference>
<comment type="subcellular location">
    <subcellularLocation>
        <location evidence="1">Cell envelope</location>
    </subcellularLocation>
</comment>
<organism evidence="5 6">
    <name type="scientific">candidate division CSSED10-310 bacterium</name>
    <dbReference type="NCBI Taxonomy" id="2855610"/>
    <lineage>
        <taxon>Bacteria</taxon>
        <taxon>Bacteria division CSSED10-310</taxon>
    </lineage>
</organism>
<dbReference type="CDD" id="cd19970">
    <property type="entry name" value="PBP1_ABC_sugar_binding-like"/>
    <property type="match status" value="1"/>
</dbReference>
<dbReference type="EMBL" id="JBHPBY010000510">
    <property type="protein sequence ID" value="MFC1853478.1"/>
    <property type="molecule type" value="Genomic_DNA"/>
</dbReference>
<reference evidence="5 6" key="1">
    <citation type="submission" date="2024-09" db="EMBL/GenBank/DDBJ databases">
        <title>Laminarin stimulates single cell rates of sulfate reduction while oxygen inhibits transcriptomic activity in coastal marine sediment.</title>
        <authorList>
            <person name="Lindsay M."/>
            <person name="Orcutt B."/>
            <person name="Emerson D."/>
            <person name="Stepanauskas R."/>
            <person name="D'Angelo T."/>
        </authorList>
    </citation>
    <scope>NUCLEOTIDE SEQUENCE [LARGE SCALE GENOMIC DNA]</scope>
    <source>
        <strain evidence="5">SAG AM-311-K15</strain>
    </source>
</reference>
<sequence length="287" mass="30691">EIKPRIALIMKSLANEFFKTMEEGAREHQKQNAGKYDLIAVGIKDEQDVAKQINLVEQMVAQGVDAIVIAPADSKALVPVCKRAIDRGIITVNIDNRFDQTVLAEKSAVIPFVGPDNRKGARLAGEHLAKSLKAGDKVAIIEGAPNAFNAEQRKLGFEDAMNKAGLNIVSSQTAYWETAKAFQCVAALITEHPDMKGVLCANDSMALGAVSALKAAGKSETVLVVGFDNIGAAQRLLKEGKMLCSVDQHADQLAVLGIKYALDMLAQKGTPADQETPVDLITADTLL</sequence>
<dbReference type="Pfam" id="PF13407">
    <property type="entry name" value="Peripla_BP_4"/>
    <property type="match status" value="1"/>
</dbReference>
<name>A0ABV6Z4V4_UNCC1</name>
<accession>A0ABV6Z4V4</accession>
<evidence type="ECO:0000313" key="6">
    <source>
        <dbReference type="Proteomes" id="UP001594351"/>
    </source>
</evidence>